<dbReference type="RefSeq" id="WP_354553525.1">
    <property type="nucleotide sequence ID" value="NZ_JBEPSM010000003.1"/>
</dbReference>
<feature type="region of interest" description="Disordered" evidence="1">
    <location>
        <begin position="1"/>
        <end position="22"/>
    </location>
</feature>
<evidence type="ECO:0008006" key="5">
    <source>
        <dbReference type="Google" id="ProtNLM"/>
    </source>
</evidence>
<sequence>MSSKMPDSRRDATKAGSRATTPLRLRDTPRAILRTLVYAGIIALSILLWWAIGRLALG</sequence>
<feature type="compositionally biased region" description="Basic and acidic residues" evidence="1">
    <location>
        <begin position="1"/>
        <end position="13"/>
    </location>
</feature>
<evidence type="ECO:0000256" key="1">
    <source>
        <dbReference type="SAM" id="MobiDB-lite"/>
    </source>
</evidence>
<reference evidence="3 4" key="1">
    <citation type="submission" date="2024-06" db="EMBL/GenBank/DDBJ databases">
        <title>Sorghum-associated microbial communities from plants grown in Nebraska, USA.</title>
        <authorList>
            <person name="Schachtman D."/>
        </authorList>
    </citation>
    <scope>NUCLEOTIDE SEQUENCE [LARGE SCALE GENOMIC DNA]</scope>
    <source>
        <strain evidence="3 4">3207</strain>
    </source>
</reference>
<protein>
    <recommendedName>
        <fullName evidence="5">ABC transporter permease</fullName>
    </recommendedName>
</protein>
<accession>A0ABV2R3Y0</accession>
<evidence type="ECO:0000313" key="3">
    <source>
        <dbReference type="EMBL" id="MET4635992.1"/>
    </source>
</evidence>
<evidence type="ECO:0000256" key="2">
    <source>
        <dbReference type="SAM" id="Phobius"/>
    </source>
</evidence>
<name>A0ABV2R3Y0_9HYPH</name>
<dbReference type="EMBL" id="JBEPSM010000003">
    <property type="protein sequence ID" value="MET4635992.1"/>
    <property type="molecule type" value="Genomic_DNA"/>
</dbReference>
<comment type="caution">
    <text evidence="3">The sequence shown here is derived from an EMBL/GenBank/DDBJ whole genome shotgun (WGS) entry which is preliminary data.</text>
</comment>
<keyword evidence="4" id="KW-1185">Reference proteome</keyword>
<gene>
    <name evidence="3" type="ORF">ABIE08_003943</name>
</gene>
<keyword evidence="2" id="KW-0472">Membrane</keyword>
<dbReference type="Proteomes" id="UP001549321">
    <property type="component" value="Unassembled WGS sequence"/>
</dbReference>
<proteinExistence type="predicted"/>
<feature type="transmembrane region" description="Helical" evidence="2">
    <location>
        <begin position="31"/>
        <end position="52"/>
    </location>
</feature>
<keyword evidence="2" id="KW-1133">Transmembrane helix</keyword>
<organism evidence="3 4">
    <name type="scientific">Kaistia defluvii</name>
    <dbReference type="NCBI Taxonomy" id="410841"/>
    <lineage>
        <taxon>Bacteria</taxon>
        <taxon>Pseudomonadati</taxon>
        <taxon>Pseudomonadota</taxon>
        <taxon>Alphaproteobacteria</taxon>
        <taxon>Hyphomicrobiales</taxon>
        <taxon>Kaistiaceae</taxon>
        <taxon>Kaistia</taxon>
    </lineage>
</organism>
<keyword evidence="2" id="KW-0812">Transmembrane</keyword>
<evidence type="ECO:0000313" key="4">
    <source>
        <dbReference type="Proteomes" id="UP001549321"/>
    </source>
</evidence>